<organism evidence="2 3">
    <name type="scientific">Nocardioides donggukensis</name>
    <dbReference type="NCBI Taxonomy" id="2774019"/>
    <lineage>
        <taxon>Bacteria</taxon>
        <taxon>Bacillati</taxon>
        <taxon>Actinomycetota</taxon>
        <taxon>Actinomycetes</taxon>
        <taxon>Propionibacteriales</taxon>
        <taxon>Nocardioidaceae</taxon>
        <taxon>Nocardioides</taxon>
    </lineage>
</organism>
<protein>
    <recommendedName>
        <fullName evidence="4">DUF4439 domain-containing protein</fullName>
    </recommendedName>
</protein>
<dbReference type="Proteomes" id="UP000616839">
    <property type="component" value="Unassembled WGS sequence"/>
</dbReference>
<evidence type="ECO:0000313" key="2">
    <source>
        <dbReference type="EMBL" id="MBD8869079.1"/>
    </source>
</evidence>
<keyword evidence="3" id="KW-1185">Reference proteome</keyword>
<comment type="caution">
    <text evidence="2">The sequence shown here is derived from an EMBL/GenBank/DDBJ whole genome shotgun (WGS) entry which is preliminary data.</text>
</comment>
<name>A0A927K2G7_9ACTN</name>
<proteinExistence type="predicted"/>
<dbReference type="RefSeq" id="WP_192141227.1">
    <property type="nucleotide sequence ID" value="NZ_JACYXZ010000001.1"/>
</dbReference>
<dbReference type="AlphaFoldDB" id="A0A927K2G7"/>
<feature type="compositionally biased region" description="Low complexity" evidence="1">
    <location>
        <begin position="39"/>
        <end position="58"/>
    </location>
</feature>
<feature type="region of interest" description="Disordered" evidence="1">
    <location>
        <begin position="32"/>
        <end position="58"/>
    </location>
</feature>
<evidence type="ECO:0000313" key="3">
    <source>
        <dbReference type="Proteomes" id="UP000616839"/>
    </source>
</evidence>
<dbReference type="PROSITE" id="PS51257">
    <property type="entry name" value="PROKAR_LIPOPROTEIN"/>
    <property type="match status" value="1"/>
</dbReference>
<evidence type="ECO:0008006" key="4">
    <source>
        <dbReference type="Google" id="ProtNLM"/>
    </source>
</evidence>
<sequence length="181" mass="18727">MPRAPHPLSRRTTLAVPAWTVLALTAAGCRWGPEEDASDAAPTSTATPDPQAAGEGSDDATYAAEALAATGDTALLVSEVATTHRGLSTPLAELTALHLAHSRLLQEAVPTPKAATAPRVPRGSRQALALVRTEERRLQRRLGDLADTVESGTFARALASMSAAVGQQLSVLPSDPGRADP</sequence>
<gene>
    <name evidence="2" type="ORF">IE331_05535</name>
</gene>
<evidence type="ECO:0000256" key="1">
    <source>
        <dbReference type="SAM" id="MobiDB-lite"/>
    </source>
</evidence>
<dbReference type="InterPro" id="IPR006311">
    <property type="entry name" value="TAT_signal"/>
</dbReference>
<accession>A0A927K2G7</accession>
<dbReference type="PROSITE" id="PS51318">
    <property type="entry name" value="TAT"/>
    <property type="match status" value="1"/>
</dbReference>
<reference evidence="2" key="1">
    <citation type="submission" date="2020-09" db="EMBL/GenBank/DDBJ databases">
        <title>Nocardioides sp. strain MJB4 16S ribosomal RNA gene Genome sequencing and assembly.</title>
        <authorList>
            <person name="Kim I."/>
        </authorList>
    </citation>
    <scope>NUCLEOTIDE SEQUENCE</scope>
    <source>
        <strain evidence="2">MJB4</strain>
    </source>
</reference>
<dbReference type="EMBL" id="JACYXZ010000001">
    <property type="protein sequence ID" value="MBD8869079.1"/>
    <property type="molecule type" value="Genomic_DNA"/>
</dbReference>